<evidence type="ECO:0000313" key="2">
    <source>
        <dbReference type="Proteomes" id="UP001478862"/>
    </source>
</evidence>
<protein>
    <submittedName>
        <fullName evidence="1">DUF2639 domain-containing protein</fullName>
    </submittedName>
</protein>
<gene>
    <name evidence="1" type="ORF">ABNX05_08320</name>
</gene>
<evidence type="ECO:0000313" key="1">
    <source>
        <dbReference type="EMBL" id="MEQ6354617.1"/>
    </source>
</evidence>
<dbReference type="Proteomes" id="UP001478862">
    <property type="component" value="Unassembled WGS sequence"/>
</dbReference>
<proteinExistence type="predicted"/>
<comment type="caution">
    <text evidence="1">The sequence shown here is derived from an EMBL/GenBank/DDBJ whole genome shotgun (WGS) entry which is preliminary data.</text>
</comment>
<accession>A0ABV1MQ39</accession>
<dbReference type="EMBL" id="JBEGDG010000004">
    <property type="protein sequence ID" value="MEQ6354617.1"/>
    <property type="molecule type" value="Genomic_DNA"/>
</dbReference>
<keyword evidence="2" id="KW-1185">Reference proteome</keyword>
<sequence length="59" mass="7189">MCTVHKYSKGWFVKQLRDHGILVHPQFKSHLGNYKESELRNLYYRYVEKETETLDSEQK</sequence>
<dbReference type="Pfam" id="PF11121">
    <property type="entry name" value="DUF2639"/>
    <property type="match status" value="1"/>
</dbReference>
<dbReference type="RefSeq" id="WP_349659277.1">
    <property type="nucleotide sequence ID" value="NZ_JBEGDG010000004.1"/>
</dbReference>
<dbReference type="InterPro" id="IPR022580">
    <property type="entry name" value="DUF2639"/>
</dbReference>
<organism evidence="1 2">
    <name type="scientific">Lysinibacillus zambalensis</name>
    <dbReference type="NCBI Taxonomy" id="3160866"/>
    <lineage>
        <taxon>Bacteria</taxon>
        <taxon>Bacillati</taxon>
        <taxon>Bacillota</taxon>
        <taxon>Bacilli</taxon>
        <taxon>Bacillales</taxon>
        <taxon>Bacillaceae</taxon>
        <taxon>Lysinibacillus</taxon>
    </lineage>
</organism>
<name>A0ABV1MQ39_9BACI</name>
<reference evidence="1 2" key="1">
    <citation type="submission" date="2024-06" db="EMBL/GenBank/DDBJ databases">
        <title>Lysinibacillus zambalefons sp. nov., a Novel Firmicute Isolated from the Poon Bato Zambales Hyperalkaline Spring.</title>
        <authorList>
            <person name="Aja J.A."/>
            <person name="Lazaro J.E.H."/>
            <person name="Llorin L.D."/>
            <person name="Lim K.R."/>
            <person name="Teodosio J."/>
            <person name="Dalisay D.S."/>
        </authorList>
    </citation>
    <scope>NUCLEOTIDE SEQUENCE [LARGE SCALE GENOMIC DNA]</scope>
    <source>
        <strain evidence="1 2">M3</strain>
    </source>
</reference>